<name>W9S298_9ROSA</name>
<accession>W9S298</accession>
<dbReference type="EMBL" id="KE344886">
    <property type="protein sequence ID" value="EXB83671.1"/>
    <property type="molecule type" value="Genomic_DNA"/>
</dbReference>
<dbReference type="AlphaFoldDB" id="W9S298"/>
<reference evidence="2" key="1">
    <citation type="submission" date="2013-01" db="EMBL/GenBank/DDBJ databases">
        <title>Draft Genome Sequence of a Mulberry Tree, Morus notabilis C.K. Schneid.</title>
        <authorList>
            <person name="He N."/>
            <person name="Zhao S."/>
        </authorList>
    </citation>
    <scope>NUCLEOTIDE SEQUENCE</scope>
</reference>
<proteinExistence type="predicted"/>
<gene>
    <name evidence="1" type="ORF">L484_001546</name>
</gene>
<sequence>MTKWGAGPGRVNPTRILNQPYFPYLGELAAKQPPVAETSAKRLRFMFFGNPRVAPEYPDAGGSKDGRRLNI</sequence>
<organism evidence="1 2">
    <name type="scientific">Morus notabilis</name>
    <dbReference type="NCBI Taxonomy" id="981085"/>
    <lineage>
        <taxon>Eukaryota</taxon>
        <taxon>Viridiplantae</taxon>
        <taxon>Streptophyta</taxon>
        <taxon>Embryophyta</taxon>
        <taxon>Tracheophyta</taxon>
        <taxon>Spermatophyta</taxon>
        <taxon>Magnoliopsida</taxon>
        <taxon>eudicotyledons</taxon>
        <taxon>Gunneridae</taxon>
        <taxon>Pentapetalae</taxon>
        <taxon>rosids</taxon>
        <taxon>fabids</taxon>
        <taxon>Rosales</taxon>
        <taxon>Moraceae</taxon>
        <taxon>Moreae</taxon>
        <taxon>Morus</taxon>
    </lineage>
</organism>
<evidence type="ECO:0000313" key="2">
    <source>
        <dbReference type="Proteomes" id="UP000030645"/>
    </source>
</evidence>
<keyword evidence="2" id="KW-1185">Reference proteome</keyword>
<dbReference type="Proteomes" id="UP000030645">
    <property type="component" value="Unassembled WGS sequence"/>
</dbReference>
<evidence type="ECO:0000313" key="1">
    <source>
        <dbReference type="EMBL" id="EXB83671.1"/>
    </source>
</evidence>
<protein>
    <submittedName>
        <fullName evidence="1">Uncharacterized protein</fullName>
    </submittedName>
</protein>